<feature type="transmembrane region" description="Helical" evidence="8">
    <location>
        <begin position="295"/>
        <end position="317"/>
    </location>
</feature>
<dbReference type="Pfam" id="PF21082">
    <property type="entry name" value="MS_channel_3rd"/>
    <property type="match status" value="1"/>
</dbReference>
<dbReference type="Gene3D" id="3.30.70.100">
    <property type="match status" value="1"/>
</dbReference>
<evidence type="ECO:0000256" key="2">
    <source>
        <dbReference type="ARBA" id="ARBA00008017"/>
    </source>
</evidence>
<dbReference type="GO" id="GO:0008381">
    <property type="term" value="F:mechanosensitive monoatomic ion channel activity"/>
    <property type="evidence" value="ECO:0007669"/>
    <property type="project" value="UniProtKB-ARBA"/>
</dbReference>
<dbReference type="EMBL" id="CP115921">
    <property type="protein sequence ID" value="XCD18668.1"/>
    <property type="molecule type" value="Genomic_DNA"/>
</dbReference>
<gene>
    <name evidence="11" type="ORF">PG915_18100</name>
</gene>
<proteinExistence type="inferred from homology"/>
<organism evidence="11">
    <name type="scientific">Vibrio chaetopteri</name>
    <dbReference type="NCBI Taxonomy" id="3016528"/>
    <lineage>
        <taxon>Bacteria</taxon>
        <taxon>Pseudomonadati</taxon>
        <taxon>Pseudomonadota</taxon>
        <taxon>Gammaproteobacteria</taxon>
        <taxon>Vibrionales</taxon>
        <taxon>Vibrionaceae</taxon>
        <taxon>Vibrio</taxon>
    </lineage>
</organism>
<keyword evidence="4 8" id="KW-0812">Transmembrane</keyword>
<evidence type="ECO:0000256" key="8">
    <source>
        <dbReference type="SAM" id="Phobius"/>
    </source>
</evidence>
<dbReference type="AlphaFoldDB" id="A0AAU8BSN9"/>
<dbReference type="KEGG" id="vck:PG915_18100"/>
<evidence type="ECO:0000256" key="4">
    <source>
        <dbReference type="ARBA" id="ARBA00022692"/>
    </source>
</evidence>
<protein>
    <submittedName>
        <fullName evidence="11">Mechanosensitive ion channel family protein</fullName>
    </submittedName>
</protein>
<dbReference type="RefSeq" id="WP_353499813.1">
    <property type="nucleotide sequence ID" value="NZ_CP115921.1"/>
</dbReference>
<evidence type="ECO:0000256" key="1">
    <source>
        <dbReference type="ARBA" id="ARBA00004651"/>
    </source>
</evidence>
<evidence type="ECO:0000259" key="10">
    <source>
        <dbReference type="Pfam" id="PF21082"/>
    </source>
</evidence>
<dbReference type="SUPFAM" id="SSF50182">
    <property type="entry name" value="Sm-like ribonucleoproteins"/>
    <property type="match status" value="1"/>
</dbReference>
<evidence type="ECO:0000256" key="5">
    <source>
        <dbReference type="ARBA" id="ARBA00022989"/>
    </source>
</evidence>
<reference evidence="11" key="1">
    <citation type="submission" date="2023-01" db="EMBL/GenBank/DDBJ databases">
        <title>Vibrio sp. CB1-14 genome sequencing.</title>
        <authorList>
            <person name="Otstavnykh N."/>
            <person name="Isaeva M."/>
            <person name="Meleshko D."/>
        </authorList>
    </citation>
    <scope>NUCLEOTIDE SEQUENCE</scope>
    <source>
        <strain evidence="11">CB1-14</strain>
    </source>
</reference>
<dbReference type="InterPro" id="IPR011066">
    <property type="entry name" value="MscS_channel_C_sf"/>
</dbReference>
<sequence length="533" mass="59735">MASWVNAQERFPLAPPDTSTPKQTYESYIVAVTQANKELGIIYRDLSNVTESQRQMISSSFERASLTFDLSQVSASSQNRVAIESVMLLKEVLDRVPPFDTSTIPNNTDVERWTVPNTSIYIVKQPSGQYQFSSETVEHLHSFYRLVSHLPSNIQASPDYYEYYSLSAGRLIPPPWFAFIDAMPEQMMVEFGDQAIWQWVALILLVFVLAFYAYWVYQKVEHVLLKPVLMALGLFVFDWTADYQLNLTGTLMTTLNTIGELMFWPLIAQTAYLLGASCCRWLMVGQRINTGLKKSLAQITGTLAGSFCAVCVIGYGLHRLGVPVYGIVTGLSLGGMAIALAIRPTMENLIGGVIMFMDKSLSVGDFCSVGSVSGVVEQIGVRSTRIRAKDRTLITISNGDVVKMQITNFSRRDRYPFLVKLGLRYETPMETMVAVTRDIREFLAQHPRVLASPLRVHFSSFSDYSLDIDVFAHIDTRDREDFLNTQQELLMEINRVIDEHGAEFAFPSTTTYLNPDSLTQAPTSLKLAGDGQG</sequence>
<dbReference type="InterPro" id="IPR006685">
    <property type="entry name" value="MscS_channel_2nd"/>
</dbReference>
<dbReference type="PANTHER" id="PTHR43634:SF2">
    <property type="entry name" value="LOW CONDUCTANCE MECHANOSENSITIVE CHANNEL YNAI"/>
    <property type="match status" value="1"/>
</dbReference>
<feature type="region of interest" description="Disordered" evidence="7">
    <location>
        <begin position="1"/>
        <end position="21"/>
    </location>
</feature>
<feature type="domain" description="Mechanosensitive ion channel MscS" evidence="9">
    <location>
        <begin position="346"/>
        <end position="411"/>
    </location>
</feature>
<evidence type="ECO:0000313" key="11">
    <source>
        <dbReference type="EMBL" id="XCD18668.1"/>
    </source>
</evidence>
<dbReference type="InterPro" id="IPR049278">
    <property type="entry name" value="MS_channel_C"/>
</dbReference>
<dbReference type="Gene3D" id="2.30.30.60">
    <property type="match status" value="1"/>
</dbReference>
<feature type="transmembrane region" description="Helical" evidence="8">
    <location>
        <begin position="196"/>
        <end position="216"/>
    </location>
</feature>
<evidence type="ECO:0000256" key="3">
    <source>
        <dbReference type="ARBA" id="ARBA00022475"/>
    </source>
</evidence>
<feature type="transmembrane region" description="Helical" evidence="8">
    <location>
        <begin position="261"/>
        <end position="283"/>
    </location>
</feature>
<feature type="transmembrane region" description="Helical" evidence="8">
    <location>
        <begin position="223"/>
        <end position="241"/>
    </location>
</feature>
<keyword evidence="3" id="KW-1003">Cell membrane</keyword>
<dbReference type="SUPFAM" id="SSF82689">
    <property type="entry name" value="Mechanosensitive channel protein MscS (YggB), C-terminal domain"/>
    <property type="match status" value="1"/>
</dbReference>
<name>A0AAU8BSN9_9VIBR</name>
<keyword evidence="5 8" id="KW-1133">Transmembrane helix</keyword>
<evidence type="ECO:0000256" key="6">
    <source>
        <dbReference type="ARBA" id="ARBA00023136"/>
    </source>
</evidence>
<dbReference type="InterPro" id="IPR010920">
    <property type="entry name" value="LSM_dom_sf"/>
</dbReference>
<dbReference type="GO" id="GO:0005886">
    <property type="term" value="C:plasma membrane"/>
    <property type="evidence" value="ECO:0007669"/>
    <property type="project" value="UniProtKB-SubCell"/>
</dbReference>
<dbReference type="PANTHER" id="PTHR43634">
    <property type="entry name" value="OW CONDUCTANCE MECHANOSENSITIVE CHANNEL"/>
    <property type="match status" value="1"/>
</dbReference>
<keyword evidence="6 8" id="KW-0472">Membrane</keyword>
<dbReference type="Pfam" id="PF00924">
    <property type="entry name" value="MS_channel_2nd"/>
    <property type="match status" value="1"/>
</dbReference>
<evidence type="ECO:0000259" key="9">
    <source>
        <dbReference type="Pfam" id="PF00924"/>
    </source>
</evidence>
<accession>A0AAU8BSN9</accession>
<feature type="transmembrane region" description="Helical" evidence="8">
    <location>
        <begin position="323"/>
        <end position="342"/>
    </location>
</feature>
<feature type="domain" description="Mechanosensitive ion channel MscS C-terminal" evidence="10">
    <location>
        <begin position="421"/>
        <end position="504"/>
    </location>
</feature>
<comment type="similarity">
    <text evidence="2">Belongs to the MscS (TC 1.A.23) family.</text>
</comment>
<comment type="subcellular location">
    <subcellularLocation>
        <location evidence="1">Cell membrane</location>
        <topology evidence="1">Multi-pass membrane protein</topology>
    </subcellularLocation>
</comment>
<evidence type="ECO:0000256" key="7">
    <source>
        <dbReference type="SAM" id="MobiDB-lite"/>
    </source>
</evidence>
<dbReference type="InterPro" id="IPR045042">
    <property type="entry name" value="YnaI-like"/>
</dbReference>
<dbReference type="InterPro" id="IPR023408">
    <property type="entry name" value="MscS_beta-dom_sf"/>
</dbReference>
<dbReference type="Gene3D" id="1.10.287.1260">
    <property type="match status" value="1"/>
</dbReference>